<dbReference type="Gene3D" id="2.30.30.90">
    <property type="match status" value="1"/>
</dbReference>
<reference evidence="4" key="1">
    <citation type="journal article" date="2019" name="Int. J. Syst. Evol. Microbiol.">
        <title>The Global Catalogue of Microorganisms (GCM) 10K type strain sequencing project: providing services to taxonomists for standard genome sequencing and annotation.</title>
        <authorList>
            <consortium name="The Broad Institute Genomics Platform"/>
            <consortium name="The Broad Institute Genome Sequencing Center for Infectious Disease"/>
            <person name="Wu L."/>
            <person name="Ma J."/>
        </authorList>
    </citation>
    <scope>NUCLEOTIDE SEQUENCE [LARGE SCALE GENOMIC DNA]</scope>
    <source>
        <strain evidence="4">JCM 18014</strain>
    </source>
</reference>
<evidence type="ECO:0000256" key="1">
    <source>
        <dbReference type="ARBA" id="ARBA00023004"/>
    </source>
</evidence>
<dbReference type="InterPro" id="IPR007167">
    <property type="entry name" value="Fe-transptr_FeoA-like"/>
</dbReference>
<keyword evidence="1" id="KW-0408">Iron</keyword>
<dbReference type="EMBL" id="BAABHV010000005">
    <property type="protein sequence ID" value="GAA5048113.1"/>
    <property type="molecule type" value="Genomic_DNA"/>
</dbReference>
<dbReference type="InterPro" id="IPR008988">
    <property type="entry name" value="Transcriptional_repressor_C"/>
</dbReference>
<accession>A0ABP9K2L4</accession>
<gene>
    <name evidence="3" type="ORF">GCM10023208_04990</name>
</gene>
<evidence type="ECO:0000313" key="4">
    <source>
        <dbReference type="Proteomes" id="UP001500518"/>
    </source>
</evidence>
<dbReference type="SMART" id="SM00899">
    <property type="entry name" value="FeoA"/>
    <property type="match status" value="1"/>
</dbReference>
<proteinExistence type="predicted"/>
<comment type="caution">
    <text evidence="3">The sequence shown here is derived from an EMBL/GenBank/DDBJ whole genome shotgun (WGS) entry which is preliminary data.</text>
</comment>
<organism evidence="3 4">
    <name type="scientific">Erythrobacter westpacificensis</name>
    <dbReference type="NCBI Taxonomy" id="1055231"/>
    <lineage>
        <taxon>Bacteria</taxon>
        <taxon>Pseudomonadati</taxon>
        <taxon>Pseudomonadota</taxon>
        <taxon>Alphaproteobacteria</taxon>
        <taxon>Sphingomonadales</taxon>
        <taxon>Erythrobacteraceae</taxon>
        <taxon>Erythrobacter/Porphyrobacter group</taxon>
        <taxon>Erythrobacter</taxon>
    </lineage>
</organism>
<name>A0ABP9K2L4_9SPHN</name>
<feature type="domain" description="Ferrous iron transporter FeoA-like" evidence="2">
    <location>
        <begin position="40"/>
        <end position="117"/>
    </location>
</feature>
<dbReference type="Proteomes" id="UP001500518">
    <property type="component" value="Unassembled WGS sequence"/>
</dbReference>
<evidence type="ECO:0000313" key="3">
    <source>
        <dbReference type="EMBL" id="GAA5048113.1"/>
    </source>
</evidence>
<dbReference type="Pfam" id="PF04023">
    <property type="entry name" value="FeoA"/>
    <property type="match status" value="1"/>
</dbReference>
<dbReference type="InterPro" id="IPR038157">
    <property type="entry name" value="FeoA_core_dom"/>
</dbReference>
<sequence>MWRGSWAGCATLRSDSRFSIAKQLQLARRSGTGQFVENDLTLDLLAPLERAEITHVDWSALAPDEGKRLRAMGIDEGARVAIAHRGIFIGRDPIALMVGRMNVAIRRVHARAMQVKRV</sequence>
<dbReference type="SUPFAM" id="SSF50037">
    <property type="entry name" value="C-terminal domain of transcriptional repressors"/>
    <property type="match status" value="1"/>
</dbReference>
<protein>
    <recommendedName>
        <fullName evidence="2">Ferrous iron transporter FeoA-like domain-containing protein</fullName>
    </recommendedName>
</protein>
<keyword evidence="4" id="KW-1185">Reference proteome</keyword>
<evidence type="ECO:0000259" key="2">
    <source>
        <dbReference type="SMART" id="SM00899"/>
    </source>
</evidence>